<reference evidence="2" key="1">
    <citation type="journal article" date="2019" name="Int. J. Syst. Evol. Microbiol.">
        <title>The Global Catalogue of Microorganisms (GCM) 10K type strain sequencing project: providing services to taxonomists for standard genome sequencing and annotation.</title>
        <authorList>
            <consortium name="The Broad Institute Genomics Platform"/>
            <consortium name="The Broad Institute Genome Sequencing Center for Infectious Disease"/>
            <person name="Wu L."/>
            <person name="Ma J."/>
        </authorList>
    </citation>
    <scope>NUCLEOTIDE SEQUENCE [LARGE SCALE GENOMIC DNA]</scope>
    <source>
        <strain evidence="2">KCTC 32141</strain>
    </source>
</reference>
<dbReference type="EMBL" id="JBHUOV010000001">
    <property type="protein sequence ID" value="MFD2822823.1"/>
    <property type="molecule type" value="Genomic_DNA"/>
</dbReference>
<dbReference type="RefSeq" id="WP_183486060.1">
    <property type="nucleotide sequence ID" value="NZ_JBHUOV010000001.1"/>
</dbReference>
<dbReference type="InterPro" id="IPR036249">
    <property type="entry name" value="Thioredoxin-like_sf"/>
</dbReference>
<dbReference type="SUPFAM" id="SSF52833">
    <property type="entry name" value="Thioredoxin-like"/>
    <property type="match status" value="1"/>
</dbReference>
<dbReference type="Pfam" id="PF14595">
    <property type="entry name" value="Thioredoxin_9"/>
    <property type="match status" value="1"/>
</dbReference>
<protein>
    <submittedName>
        <fullName evidence="1">Thioredoxin family protein</fullName>
    </submittedName>
</protein>
<dbReference type="Gene3D" id="3.40.30.10">
    <property type="entry name" value="Glutaredoxin"/>
    <property type="match status" value="1"/>
</dbReference>
<gene>
    <name evidence="1" type="ORF">ACFS5M_04020</name>
</gene>
<comment type="caution">
    <text evidence="1">The sequence shown here is derived from an EMBL/GenBank/DDBJ whole genome shotgun (WGS) entry which is preliminary data.</text>
</comment>
<keyword evidence="2" id="KW-1185">Reference proteome</keyword>
<evidence type="ECO:0000313" key="2">
    <source>
        <dbReference type="Proteomes" id="UP001597533"/>
    </source>
</evidence>
<dbReference type="Proteomes" id="UP001597533">
    <property type="component" value="Unassembled WGS sequence"/>
</dbReference>
<accession>A0ABW5WJD9</accession>
<sequence>MKEIIQNSLDKSMSYPDYISLVKDLVENNSTTGNEKTESLVEYTALNNRRMKRWGKTLKIDQEAKAQLEKFNKNVTWLVLTESWCGDAAHVMPVMEKLADLNSKINFKVVLRDENEALMDMFLTHGGKAIPKLIMIDNKSGEVLNAYGPRPSEATQLVNDYKAKHGQLSPEFKEDLQRWYNKDKGQTAVKDLVAMLNA</sequence>
<organism evidence="1 2">
    <name type="scientific">Lacinutrix iliipiscaria</name>
    <dbReference type="NCBI Taxonomy" id="1230532"/>
    <lineage>
        <taxon>Bacteria</taxon>
        <taxon>Pseudomonadati</taxon>
        <taxon>Bacteroidota</taxon>
        <taxon>Flavobacteriia</taxon>
        <taxon>Flavobacteriales</taxon>
        <taxon>Flavobacteriaceae</taxon>
        <taxon>Lacinutrix</taxon>
    </lineage>
</organism>
<name>A0ABW5WJD9_9FLAO</name>
<evidence type="ECO:0000313" key="1">
    <source>
        <dbReference type="EMBL" id="MFD2822823.1"/>
    </source>
</evidence>
<proteinExistence type="predicted"/>